<dbReference type="PRINTS" id="PR01045">
    <property type="entry name" value="TRNASYNTHGB"/>
</dbReference>
<dbReference type="EMBL" id="AP017312">
    <property type="protein sequence ID" value="BAU27268.1"/>
    <property type="molecule type" value="Genomic_DNA"/>
</dbReference>
<keyword evidence="6 10" id="KW-0067">ATP-binding</keyword>
<comment type="subunit">
    <text evidence="10">Tetramer of two alpha and two beta subunits.</text>
</comment>
<dbReference type="PANTHER" id="PTHR30075">
    <property type="entry name" value="GLYCYL-TRNA SYNTHETASE"/>
    <property type="match status" value="1"/>
</dbReference>
<dbReference type="SUPFAM" id="SSF109604">
    <property type="entry name" value="HD-domain/PDEase-like"/>
    <property type="match status" value="1"/>
</dbReference>
<evidence type="ECO:0000256" key="10">
    <source>
        <dbReference type="HAMAP-Rule" id="MF_00255"/>
    </source>
</evidence>
<evidence type="ECO:0000256" key="3">
    <source>
        <dbReference type="ARBA" id="ARBA00022490"/>
    </source>
</evidence>
<accession>A0A0U4NED3</accession>
<comment type="subcellular location">
    <subcellularLocation>
        <location evidence="1 10">Cytoplasm</location>
    </subcellularLocation>
</comment>
<gene>
    <name evidence="10 11" type="primary">glyS</name>
    <name evidence="11" type="ORF">CB4_01437</name>
</gene>
<keyword evidence="4 10" id="KW-0436">Ligase</keyword>
<dbReference type="AlphaFoldDB" id="A0A0U4NED3"/>
<dbReference type="GO" id="GO:0005829">
    <property type="term" value="C:cytosol"/>
    <property type="evidence" value="ECO:0007669"/>
    <property type="project" value="TreeGrafter"/>
</dbReference>
<evidence type="ECO:0000256" key="8">
    <source>
        <dbReference type="ARBA" id="ARBA00023146"/>
    </source>
</evidence>
<dbReference type="PROSITE" id="PS50861">
    <property type="entry name" value="AA_TRNA_LIGASE_II_GLYAB"/>
    <property type="match status" value="1"/>
</dbReference>
<dbReference type="EC" id="6.1.1.14" evidence="10"/>
<evidence type="ECO:0000313" key="11">
    <source>
        <dbReference type="EMBL" id="BAU27268.1"/>
    </source>
</evidence>
<reference evidence="11 12" key="1">
    <citation type="submission" date="2015-12" db="EMBL/GenBank/DDBJ databases">
        <title>Genome sequence of Aneurinibacillus soli.</title>
        <authorList>
            <person name="Lee J.S."/>
            <person name="Lee K.C."/>
            <person name="Kim K.K."/>
            <person name="Lee B.W."/>
        </authorList>
    </citation>
    <scope>NUCLEOTIDE SEQUENCE [LARGE SCALE GENOMIC DNA]</scope>
    <source>
        <strain evidence="11 12">CB4</strain>
    </source>
</reference>
<dbReference type="Pfam" id="PF05746">
    <property type="entry name" value="DALR_1"/>
    <property type="match status" value="1"/>
</dbReference>
<dbReference type="PANTHER" id="PTHR30075:SF2">
    <property type="entry name" value="GLYCINE--TRNA LIGASE, CHLOROPLASTIC_MITOCHONDRIAL 2"/>
    <property type="match status" value="1"/>
</dbReference>
<evidence type="ECO:0000256" key="2">
    <source>
        <dbReference type="ARBA" id="ARBA00008226"/>
    </source>
</evidence>
<dbReference type="NCBIfam" id="TIGR00211">
    <property type="entry name" value="glyS"/>
    <property type="match status" value="1"/>
</dbReference>
<proteinExistence type="inferred from homology"/>
<dbReference type="HAMAP" id="MF_00255">
    <property type="entry name" value="Gly_tRNA_synth_beta"/>
    <property type="match status" value="1"/>
</dbReference>
<keyword evidence="5 10" id="KW-0547">Nucleotide-binding</keyword>
<dbReference type="InterPro" id="IPR015944">
    <property type="entry name" value="Gly-tRNA-synth_bsu"/>
</dbReference>
<evidence type="ECO:0000256" key="1">
    <source>
        <dbReference type="ARBA" id="ARBA00004496"/>
    </source>
</evidence>
<keyword evidence="12" id="KW-1185">Reference proteome</keyword>
<sequence length="693" mass="77203">MSATRTLLLEIGTEEMPARFVAGACEQLKDKIEKWLSTNRITYGAVVGYETPRRFTVMVTDVSEAQADINEELRGPAKKIAIDENGEWTKAALGFARGKGLSPEDLYMQEAGGVEYVFARKHQAGGATAELLPQLQDVIAGLSFPKNMRWGAYDLKFVRPIRWMIALFGEDIIPMELTGIKTGRQTEGHRFLGKPVTIETPEQYVSALAEQYVLVDPEERKERILRQMKELEVEKGWVIPVDEDLLDEVIHLVEYPTVLSGSFEEEYLHIPRQVLVTSMREHQRYFPVENASGELLPHFVTVRNGDARSLDVVAKGNEKVLRARLSDARFFYEEDQKMKIDDALARLENVVFHEELGTIGDKIRRIQDGAAQIAAKAGLSASETDKLARAAAISKFDLVSQMVYEFPELQGIMGERYARLAGEDETVAQAIFEHYLPRFAGDILPQTNEGAVLSMADKLDTIVGCFAIGIVPTGSQDPYALRRQASGIVQILLDKKLVVSLSDLFAVALDILASKSLLKRDRAEIERDLHDFFALRLKNMLQEQGVRYDVIDAILTANASRVTETLARAAALMDDVEKDAFKGIVESFNRVNNLAQKAAGSNVNVDLFETDAERNMWNSFQSIEEKTAPMLAGGQFADVLATMAELKPAIDAFFDQVMVMVDNEAVKQNRLALLATIAAFVFGFADFSKIVFA</sequence>
<keyword evidence="7 10" id="KW-0648">Protein biosynthesis</keyword>
<dbReference type="InterPro" id="IPR008909">
    <property type="entry name" value="DALR_anticod-bd"/>
</dbReference>
<keyword evidence="8 10" id="KW-0030">Aminoacyl-tRNA synthetase</keyword>
<comment type="similarity">
    <text evidence="2 10">Belongs to the class-II aminoacyl-tRNA synthetase family.</text>
</comment>
<dbReference type="Pfam" id="PF02092">
    <property type="entry name" value="tRNA_synt_2f"/>
    <property type="match status" value="1"/>
</dbReference>
<organism evidence="11 12">
    <name type="scientific">Aneurinibacillus soli</name>
    <dbReference type="NCBI Taxonomy" id="1500254"/>
    <lineage>
        <taxon>Bacteria</taxon>
        <taxon>Bacillati</taxon>
        <taxon>Bacillota</taxon>
        <taxon>Bacilli</taxon>
        <taxon>Bacillales</taxon>
        <taxon>Paenibacillaceae</taxon>
        <taxon>Aneurinibacillus group</taxon>
        <taxon>Aneurinibacillus</taxon>
    </lineage>
</organism>
<keyword evidence="3 10" id="KW-0963">Cytoplasm</keyword>
<evidence type="ECO:0000256" key="5">
    <source>
        <dbReference type="ARBA" id="ARBA00022741"/>
    </source>
</evidence>
<evidence type="ECO:0000256" key="6">
    <source>
        <dbReference type="ARBA" id="ARBA00022840"/>
    </source>
</evidence>
<evidence type="ECO:0000256" key="7">
    <source>
        <dbReference type="ARBA" id="ARBA00022917"/>
    </source>
</evidence>
<dbReference type="GO" id="GO:0006420">
    <property type="term" value="P:arginyl-tRNA aminoacylation"/>
    <property type="evidence" value="ECO:0007669"/>
    <property type="project" value="InterPro"/>
</dbReference>
<dbReference type="OrthoDB" id="9775440at2"/>
<evidence type="ECO:0000256" key="4">
    <source>
        <dbReference type="ARBA" id="ARBA00022598"/>
    </source>
</evidence>
<dbReference type="KEGG" id="asoc:CB4_01437"/>
<protein>
    <recommendedName>
        <fullName evidence="10">Glycine--tRNA ligase beta subunit</fullName>
        <ecNumber evidence="10">6.1.1.14</ecNumber>
    </recommendedName>
    <alternativeName>
        <fullName evidence="10">Glycyl-tRNA synthetase beta subunit</fullName>
        <shortName evidence="10">GlyRS</shortName>
    </alternativeName>
</protein>
<dbReference type="RefSeq" id="WP_096464469.1">
    <property type="nucleotide sequence ID" value="NZ_AP017312.1"/>
</dbReference>
<name>A0A0U4NED3_9BACL</name>
<dbReference type="GO" id="GO:0004814">
    <property type="term" value="F:arginine-tRNA ligase activity"/>
    <property type="evidence" value="ECO:0007669"/>
    <property type="project" value="InterPro"/>
</dbReference>
<dbReference type="GO" id="GO:0005524">
    <property type="term" value="F:ATP binding"/>
    <property type="evidence" value="ECO:0007669"/>
    <property type="project" value="UniProtKB-UniRule"/>
</dbReference>
<dbReference type="GO" id="GO:0006426">
    <property type="term" value="P:glycyl-tRNA aminoacylation"/>
    <property type="evidence" value="ECO:0007669"/>
    <property type="project" value="UniProtKB-UniRule"/>
</dbReference>
<dbReference type="InterPro" id="IPR006194">
    <property type="entry name" value="Gly-tRNA-synth_heterodimer"/>
</dbReference>
<comment type="catalytic activity">
    <reaction evidence="9 10">
        <text>tRNA(Gly) + glycine + ATP = glycyl-tRNA(Gly) + AMP + diphosphate</text>
        <dbReference type="Rhea" id="RHEA:16013"/>
        <dbReference type="Rhea" id="RHEA-COMP:9664"/>
        <dbReference type="Rhea" id="RHEA-COMP:9683"/>
        <dbReference type="ChEBI" id="CHEBI:30616"/>
        <dbReference type="ChEBI" id="CHEBI:33019"/>
        <dbReference type="ChEBI" id="CHEBI:57305"/>
        <dbReference type="ChEBI" id="CHEBI:78442"/>
        <dbReference type="ChEBI" id="CHEBI:78522"/>
        <dbReference type="ChEBI" id="CHEBI:456215"/>
        <dbReference type="EC" id="6.1.1.14"/>
    </reaction>
</comment>
<dbReference type="Proteomes" id="UP000217696">
    <property type="component" value="Chromosome"/>
</dbReference>
<evidence type="ECO:0000313" key="12">
    <source>
        <dbReference type="Proteomes" id="UP000217696"/>
    </source>
</evidence>
<evidence type="ECO:0000256" key="9">
    <source>
        <dbReference type="ARBA" id="ARBA00047937"/>
    </source>
</evidence>
<dbReference type="GO" id="GO:0004820">
    <property type="term" value="F:glycine-tRNA ligase activity"/>
    <property type="evidence" value="ECO:0007669"/>
    <property type="project" value="UniProtKB-UniRule"/>
</dbReference>